<organism evidence="2 3">
    <name type="scientific">Caenorhabditis angaria</name>
    <dbReference type="NCBI Taxonomy" id="860376"/>
    <lineage>
        <taxon>Eukaryota</taxon>
        <taxon>Metazoa</taxon>
        <taxon>Ecdysozoa</taxon>
        <taxon>Nematoda</taxon>
        <taxon>Chromadorea</taxon>
        <taxon>Rhabditida</taxon>
        <taxon>Rhabditina</taxon>
        <taxon>Rhabditomorpha</taxon>
        <taxon>Rhabditoidea</taxon>
        <taxon>Rhabditidae</taxon>
        <taxon>Peloderinae</taxon>
        <taxon>Caenorhabditis</taxon>
    </lineage>
</organism>
<gene>
    <name evidence="2" type="ORF">CAMP_LOCUS2531</name>
</gene>
<accession>A0A9P1I953</accession>
<protein>
    <recommendedName>
        <fullName evidence="4">Sulfotransferase domain-containing protein</fullName>
    </recommendedName>
</protein>
<feature type="signal peptide" evidence="1">
    <location>
        <begin position="1"/>
        <end position="25"/>
    </location>
</feature>
<comment type="caution">
    <text evidence="2">The sequence shown here is derived from an EMBL/GenBank/DDBJ whole genome shotgun (WGS) entry which is preliminary data.</text>
</comment>
<dbReference type="GO" id="GO:0016020">
    <property type="term" value="C:membrane"/>
    <property type="evidence" value="ECO:0007669"/>
    <property type="project" value="InterPro"/>
</dbReference>
<dbReference type="InterPro" id="IPR005331">
    <property type="entry name" value="Sulfotransferase"/>
</dbReference>
<feature type="chain" id="PRO_5040362162" description="Sulfotransferase domain-containing protein" evidence="1">
    <location>
        <begin position="26"/>
        <end position="309"/>
    </location>
</feature>
<dbReference type="GO" id="GO:0050650">
    <property type="term" value="P:chondroitin sulfate proteoglycan biosynthetic process"/>
    <property type="evidence" value="ECO:0007669"/>
    <property type="project" value="InterPro"/>
</dbReference>
<evidence type="ECO:0000313" key="2">
    <source>
        <dbReference type="EMBL" id="CAI5439894.1"/>
    </source>
</evidence>
<name>A0A9P1I953_9PELO</name>
<evidence type="ECO:0008006" key="4">
    <source>
        <dbReference type="Google" id="ProtNLM"/>
    </source>
</evidence>
<dbReference type="PANTHER" id="PTHR22900:SF13">
    <property type="entry name" value="CARBOHYDRATE SULFOTRANSFERASE-RELATED"/>
    <property type="match status" value="1"/>
</dbReference>
<dbReference type="InterPro" id="IPR007669">
    <property type="entry name" value="Chst-1-like"/>
</dbReference>
<keyword evidence="3" id="KW-1185">Reference proteome</keyword>
<keyword evidence="1" id="KW-0732">Signal</keyword>
<evidence type="ECO:0000256" key="1">
    <source>
        <dbReference type="SAM" id="SignalP"/>
    </source>
</evidence>
<dbReference type="Proteomes" id="UP001152747">
    <property type="component" value="Unassembled WGS sequence"/>
</dbReference>
<dbReference type="OrthoDB" id="408912at2759"/>
<dbReference type="GO" id="GO:1902884">
    <property type="term" value="P:positive regulation of response to oxidative stress"/>
    <property type="evidence" value="ECO:0007669"/>
    <property type="project" value="InterPro"/>
</dbReference>
<dbReference type="PANTHER" id="PTHR22900">
    <property type="entry name" value="PROTEIN CBG14245-RELATED"/>
    <property type="match status" value="1"/>
</dbReference>
<reference evidence="2" key="1">
    <citation type="submission" date="2022-11" db="EMBL/GenBank/DDBJ databases">
        <authorList>
            <person name="Kikuchi T."/>
        </authorList>
    </citation>
    <scope>NUCLEOTIDE SEQUENCE</scope>
    <source>
        <strain evidence="2">PS1010</strain>
    </source>
</reference>
<evidence type="ECO:0000313" key="3">
    <source>
        <dbReference type="Proteomes" id="UP001152747"/>
    </source>
</evidence>
<dbReference type="Pfam" id="PF03567">
    <property type="entry name" value="Sulfotransfer_2"/>
    <property type="match status" value="1"/>
</dbReference>
<dbReference type="EMBL" id="CANHGI010000001">
    <property type="protein sequence ID" value="CAI5439894.1"/>
    <property type="molecule type" value="Genomic_DNA"/>
</dbReference>
<dbReference type="AlphaFoldDB" id="A0A9P1I953"/>
<sequence>MQKFVKLLIALLLFSLIFIFQISNSHQKHATCQQEEVARNLNSKNICSGENMSQCIPAFVKFRQQYRTSTKHGLLACAIEKNFSTFLTAIMCYLTDSARFLAANRTLDRDIYDSRLCKNINEFTELRKIRGNSKMHLFTVVRDPVERFVSGFVDKCLREKTWQKHHHRCGGCQTNLTCFIHVMYSRMSNFAHRQTRNVYFDDSHFFPQSWRCEFSQNIARYTILRLDSRRFFDDILDFLAANGVDDKSMEYINTSLQQKTAHSTRDSVERDEIVQILRNNSRLMTKLVQMYYFDFLLFGYELPQIPAAR</sequence>
<dbReference type="GO" id="GO:0047756">
    <property type="term" value="F:chondroitin 4-sulfotransferase activity"/>
    <property type="evidence" value="ECO:0007669"/>
    <property type="project" value="InterPro"/>
</dbReference>
<proteinExistence type="predicted"/>